<dbReference type="Gene3D" id="3.40.640.10">
    <property type="entry name" value="Type I PLP-dependent aspartate aminotransferase-like (Major domain)"/>
    <property type="match status" value="1"/>
</dbReference>
<dbReference type="OrthoDB" id="9804366at2"/>
<dbReference type="InterPro" id="IPR015421">
    <property type="entry name" value="PyrdxlP-dep_Trfase_major"/>
</dbReference>
<dbReference type="EC" id="2.8.1.7" evidence="2"/>
<reference evidence="3" key="1">
    <citation type="submission" date="2011-10" db="EMBL/GenBank/DDBJ databases">
        <title>The complete genome of chromosome of Thermovirga lienii DSM 17291.</title>
        <authorList>
            <consortium name="US DOE Joint Genome Institute (JGI-PGF)"/>
            <person name="Lucas S."/>
            <person name="Copeland A."/>
            <person name="Lapidus A."/>
            <person name="Glavina del Rio T."/>
            <person name="Dalin E."/>
            <person name="Tice H."/>
            <person name="Bruce D."/>
            <person name="Goodwin L."/>
            <person name="Pitluck S."/>
            <person name="Peters L."/>
            <person name="Mikhailova N."/>
            <person name="Saunders E."/>
            <person name="Kyrpides N."/>
            <person name="Mavromatis K."/>
            <person name="Ivanova N."/>
            <person name="Last F.I."/>
            <person name="Brettin T."/>
            <person name="Detter J.C."/>
            <person name="Han C."/>
            <person name="Larimer F."/>
            <person name="Land M."/>
            <person name="Hauser L."/>
            <person name="Markowitz V."/>
            <person name="Cheng J.-F."/>
            <person name="Hugenholtz P."/>
            <person name="Woyke T."/>
            <person name="Wu D."/>
            <person name="Spring S."/>
            <person name="Schroeder M."/>
            <person name="Brambilla E.-M."/>
            <person name="Klenk H.-P."/>
            <person name="Eisen J.A."/>
        </authorList>
    </citation>
    <scope>NUCLEOTIDE SEQUENCE [LARGE SCALE GENOMIC DNA]</scope>
    <source>
        <strain evidence="3">ATCC BAA-1197 / DSM 17291 / Cas60314</strain>
    </source>
</reference>
<name>G7V5A8_THELD</name>
<dbReference type="InterPro" id="IPR011340">
    <property type="entry name" value="Cys_dSase-rel"/>
</dbReference>
<dbReference type="STRING" id="580340.Tlie_1160"/>
<dbReference type="AlphaFoldDB" id="G7V5A8"/>
<dbReference type="NCBIfam" id="TIGR01976">
    <property type="entry name" value="am_tr_V_VC1184"/>
    <property type="match status" value="1"/>
</dbReference>
<protein>
    <submittedName>
        <fullName evidence="2">Cysteine desulfurase family protein</fullName>
        <ecNumber evidence="2">2.8.1.7</ecNumber>
    </submittedName>
</protein>
<dbReference type="InterPro" id="IPR015424">
    <property type="entry name" value="PyrdxlP-dep_Trfase"/>
</dbReference>
<dbReference type="EMBL" id="CP003096">
    <property type="protein sequence ID" value="AER66891.1"/>
    <property type="molecule type" value="Genomic_DNA"/>
</dbReference>
<dbReference type="HOGENOM" id="CLU_003433_2_2_0"/>
<proteinExistence type="predicted"/>
<evidence type="ECO:0000259" key="1">
    <source>
        <dbReference type="Pfam" id="PF00266"/>
    </source>
</evidence>
<evidence type="ECO:0000313" key="3">
    <source>
        <dbReference type="Proteomes" id="UP000005868"/>
    </source>
</evidence>
<reference evidence="2 3" key="2">
    <citation type="journal article" date="2012" name="Stand. Genomic Sci.">
        <title>Genome sequence of the moderately thermophilic, amino-acid-degrading and sulfur-reducing bacterium Thermovirga lienii type strain (Cas60314(T)).</title>
        <authorList>
            <person name="Goker M."/>
            <person name="Saunders E."/>
            <person name="Lapidus A."/>
            <person name="Nolan M."/>
            <person name="Lucas S."/>
            <person name="Hammon N."/>
            <person name="Deshpande S."/>
            <person name="Cheng J.F."/>
            <person name="Han C."/>
            <person name="Tapia R."/>
            <person name="Goodwin L.A."/>
            <person name="Pitluck S."/>
            <person name="Liolios K."/>
            <person name="Mavromatis K."/>
            <person name="Pagani I."/>
            <person name="Ivanova N."/>
            <person name="Mikhailova N."/>
            <person name="Pati A."/>
            <person name="Chen A."/>
            <person name="Palaniappan K."/>
            <person name="Land M."/>
            <person name="Chang Y.J."/>
            <person name="Jeffries C.D."/>
            <person name="Brambilla E.M."/>
            <person name="Rohde M."/>
            <person name="Spring S."/>
            <person name="Detter J.C."/>
            <person name="Woyke T."/>
            <person name="Bristow J."/>
            <person name="Eisen J.A."/>
            <person name="Markowitz V."/>
            <person name="Hugenholtz P."/>
            <person name="Kyrpides N.C."/>
            <person name="Klenk H.P."/>
        </authorList>
    </citation>
    <scope>NUCLEOTIDE SEQUENCE [LARGE SCALE GENOMIC DNA]</scope>
    <source>
        <strain evidence="3">ATCC BAA-1197 / DSM 17291 / Cas60314</strain>
    </source>
</reference>
<gene>
    <name evidence="2" type="ordered locus">Tlie_1160</name>
</gene>
<dbReference type="SUPFAM" id="SSF53383">
    <property type="entry name" value="PLP-dependent transferases"/>
    <property type="match status" value="1"/>
</dbReference>
<dbReference type="PANTHER" id="PTHR43586:SF21">
    <property type="entry name" value="PYRIDOXAL PHOSPHATE (PLP)-DEPENDENT ASPARTATE AMINOTRANSFERASE SUPERFAMILY"/>
    <property type="match status" value="1"/>
</dbReference>
<dbReference type="Proteomes" id="UP000005868">
    <property type="component" value="Chromosome"/>
</dbReference>
<dbReference type="eggNOG" id="COG0520">
    <property type="taxonomic scope" value="Bacteria"/>
</dbReference>
<sequence>MASLSKYEDFIKHREDFPSLARTHNGYPLAYFDGPGGTQVPTKVIDAVSWYYKTCNSNTHGFFITTNESDRMIEETREVVATFLGAKSGQNISFGHNMTTLNYMLSRAIGKFLQPNDEILITQLDHEANRGPWLALREQGIVVREVRIKEDATLDYEDLEDKLNERTRLVAMGFSANTTGTVNDVEKVREMTYKVGAWLLVDAVHYAPHFPIDVSALGVDFLLCSSYKFYGPHMGILYSKEGLLEMLPTYSLRTQEQRAPYCIETGTLNHAAIAGIKAAIEYIASFGEGQTLRQQIVSAMNRLAEYEHYLGKMIYDGLSEIPGVQIIGPSFDVPRRAPTISFTLEGKDPIEVCSFLNEKGICAWDGHFYGIRPIEVLGLLEKGGVTRVGVSLYNTKEEVERLIEAVSEIAAKSR</sequence>
<feature type="domain" description="Aminotransferase class V" evidence="1">
    <location>
        <begin position="31"/>
        <end position="402"/>
    </location>
</feature>
<dbReference type="Gene3D" id="3.90.1150.10">
    <property type="entry name" value="Aspartate Aminotransferase, domain 1"/>
    <property type="match status" value="1"/>
</dbReference>
<dbReference type="PANTHER" id="PTHR43586">
    <property type="entry name" value="CYSTEINE DESULFURASE"/>
    <property type="match status" value="1"/>
</dbReference>
<dbReference type="InterPro" id="IPR015422">
    <property type="entry name" value="PyrdxlP-dep_Trfase_small"/>
</dbReference>
<evidence type="ECO:0000313" key="2">
    <source>
        <dbReference type="EMBL" id="AER66891.1"/>
    </source>
</evidence>
<dbReference type="Pfam" id="PF00266">
    <property type="entry name" value="Aminotran_5"/>
    <property type="match status" value="1"/>
</dbReference>
<dbReference type="GO" id="GO:0031071">
    <property type="term" value="F:cysteine desulfurase activity"/>
    <property type="evidence" value="ECO:0007669"/>
    <property type="project" value="UniProtKB-EC"/>
</dbReference>
<keyword evidence="3" id="KW-1185">Reference proteome</keyword>
<accession>G7V5A8</accession>
<dbReference type="KEGG" id="tli:Tlie_1160"/>
<organism evidence="2 3">
    <name type="scientific">Thermovirga lienii (strain ATCC BAA-1197 / DSM 17291 / Cas60314)</name>
    <dbReference type="NCBI Taxonomy" id="580340"/>
    <lineage>
        <taxon>Bacteria</taxon>
        <taxon>Thermotogati</taxon>
        <taxon>Synergistota</taxon>
        <taxon>Synergistia</taxon>
        <taxon>Synergistales</taxon>
        <taxon>Thermovirgaceae</taxon>
        <taxon>Thermovirga</taxon>
    </lineage>
</organism>
<dbReference type="InterPro" id="IPR000192">
    <property type="entry name" value="Aminotrans_V_dom"/>
</dbReference>
<keyword evidence="2" id="KW-0808">Transferase</keyword>